<gene>
    <name evidence="3" type="ORF">BG61_11450</name>
</gene>
<organism evidence="3 4">
    <name type="scientific">Caballeronia glathei</name>
    <dbReference type="NCBI Taxonomy" id="60547"/>
    <lineage>
        <taxon>Bacteria</taxon>
        <taxon>Pseudomonadati</taxon>
        <taxon>Pseudomonadota</taxon>
        <taxon>Betaproteobacteria</taxon>
        <taxon>Burkholderiales</taxon>
        <taxon>Burkholderiaceae</taxon>
        <taxon>Caballeronia</taxon>
    </lineage>
</organism>
<dbReference type="GO" id="GO:0015074">
    <property type="term" value="P:DNA integration"/>
    <property type="evidence" value="ECO:0007669"/>
    <property type="project" value="InterPro"/>
</dbReference>
<dbReference type="InterPro" id="IPR001584">
    <property type="entry name" value="Integrase_cat-core"/>
</dbReference>
<accession>A0A069PAW6</accession>
<reference evidence="3 4" key="1">
    <citation type="submission" date="2014-03" db="EMBL/GenBank/DDBJ databases">
        <title>Draft Genome Sequences of Four Burkholderia Strains.</title>
        <authorList>
            <person name="Liu X.Y."/>
            <person name="Li C.X."/>
            <person name="Xu J.H."/>
        </authorList>
    </citation>
    <scope>NUCLEOTIDE SEQUENCE [LARGE SCALE GENOMIC DNA]</scope>
    <source>
        <strain evidence="3 4">DSM 50014</strain>
    </source>
</reference>
<dbReference type="GO" id="GO:0003676">
    <property type="term" value="F:nucleic acid binding"/>
    <property type="evidence" value="ECO:0007669"/>
    <property type="project" value="InterPro"/>
</dbReference>
<name>A0A069PAW6_9BURK</name>
<dbReference type="InterPro" id="IPR012337">
    <property type="entry name" value="RNaseH-like_sf"/>
</dbReference>
<protein>
    <submittedName>
        <fullName evidence="3">Integrase</fullName>
    </submittedName>
</protein>
<feature type="compositionally biased region" description="Polar residues" evidence="1">
    <location>
        <begin position="513"/>
        <end position="530"/>
    </location>
</feature>
<comment type="caution">
    <text evidence="3">The sequence shown here is derived from an EMBL/GenBank/DDBJ whole genome shotgun (WGS) entry which is preliminary data.</text>
</comment>
<evidence type="ECO:0000256" key="1">
    <source>
        <dbReference type="SAM" id="MobiDB-lite"/>
    </source>
</evidence>
<evidence type="ECO:0000313" key="3">
    <source>
        <dbReference type="EMBL" id="KDR37607.1"/>
    </source>
</evidence>
<keyword evidence="4" id="KW-1185">Reference proteome</keyword>
<proteinExistence type="predicted"/>
<dbReference type="InterPro" id="IPR036397">
    <property type="entry name" value="RNaseH_sf"/>
</dbReference>
<dbReference type="Proteomes" id="UP000027466">
    <property type="component" value="Unassembled WGS sequence"/>
</dbReference>
<dbReference type="AlphaFoldDB" id="A0A069PAW6"/>
<feature type="region of interest" description="Disordered" evidence="1">
    <location>
        <begin position="507"/>
        <end position="530"/>
    </location>
</feature>
<evidence type="ECO:0000313" key="4">
    <source>
        <dbReference type="Proteomes" id="UP000027466"/>
    </source>
</evidence>
<feature type="domain" description="Integrase catalytic" evidence="2">
    <location>
        <begin position="165"/>
        <end position="346"/>
    </location>
</feature>
<dbReference type="PROSITE" id="PS50994">
    <property type="entry name" value="INTEGRASE"/>
    <property type="match status" value="1"/>
</dbReference>
<dbReference type="SUPFAM" id="SSF53098">
    <property type="entry name" value="Ribonuclease H-like"/>
    <property type="match status" value="1"/>
</dbReference>
<dbReference type="Gene3D" id="3.30.420.10">
    <property type="entry name" value="Ribonuclease H-like superfamily/Ribonuclease H"/>
    <property type="match status" value="1"/>
</dbReference>
<evidence type="ECO:0000259" key="2">
    <source>
        <dbReference type="PROSITE" id="PS50994"/>
    </source>
</evidence>
<sequence>MTRRLSMTTRRELTEAVGERYRRSDRDDKRQILDEFVELTGYHRKHAIRVLCREPQPPKAKPGPQRRYDDDVRAALITLWEAADRICGKRLKALIPTLIDSMTRHGHLSLPRDLRQRLKQISAATIDRLLRDVREQAFSGQRRRAGGIGNAIRRAVPIRTFTDWNDPLPGYLEVDFVEHCGGTKIDGDFVHSFVMTDIATGWTECLAMPFRSGAFVLEHVEQVSAALPFPLRGLDCDNDSAFMNAAVFDFCKAKGIELTRSRAYKKNDQAWVEQKNGAIVRRLVGYGRLRGLEATETLASLYQVSRLYINFFQPSFKLKSKTRHGAKVTKRYEAPLTPLERVLRSPSIPEATKRSLRARFRRLDPLDLLQRIRKAQQRVAQSSASGGPLASTRTATEVPLSDFLSSLGTAWQAGEIRPTHHRKARVPHDWRTREDPFEHIWPKILEWLETEPGITAKQLYERLTEMAPTLYSGAQLRTLQRRVKVWRSDRARELVIRILSRDDAEVVRADAATQRQPSPQNDSSVTTSRE</sequence>
<dbReference type="EMBL" id="JFHC01000191">
    <property type="protein sequence ID" value="KDR37607.1"/>
    <property type="molecule type" value="Genomic_DNA"/>
</dbReference>
<dbReference type="Pfam" id="PF00665">
    <property type="entry name" value="rve"/>
    <property type="match status" value="1"/>
</dbReference>